<evidence type="ECO:0000313" key="2">
    <source>
        <dbReference type="EMBL" id="GFH06647.1"/>
    </source>
</evidence>
<comment type="caution">
    <text evidence="2">The sequence shown here is derived from an EMBL/GenBank/DDBJ whole genome shotgun (WGS) entry which is preliminary data.</text>
</comment>
<feature type="region of interest" description="Disordered" evidence="1">
    <location>
        <begin position="47"/>
        <end position="69"/>
    </location>
</feature>
<feature type="region of interest" description="Disordered" evidence="1">
    <location>
        <begin position="1"/>
        <end position="20"/>
    </location>
</feature>
<dbReference type="AlphaFoldDB" id="A0A699Y900"/>
<dbReference type="EMBL" id="BLLF01000049">
    <property type="protein sequence ID" value="GFH06647.1"/>
    <property type="molecule type" value="Genomic_DNA"/>
</dbReference>
<name>A0A699Y900_HAELA</name>
<accession>A0A699Y900</accession>
<keyword evidence="3" id="KW-1185">Reference proteome</keyword>
<reference evidence="2 3" key="1">
    <citation type="submission" date="2020-02" db="EMBL/GenBank/DDBJ databases">
        <title>Draft genome sequence of Haematococcus lacustris strain NIES-144.</title>
        <authorList>
            <person name="Morimoto D."/>
            <person name="Nakagawa S."/>
            <person name="Yoshida T."/>
            <person name="Sawayama S."/>
        </authorList>
    </citation>
    <scope>NUCLEOTIDE SEQUENCE [LARGE SCALE GENOMIC DNA]</scope>
    <source>
        <strain evidence="2 3">NIES-144</strain>
    </source>
</reference>
<gene>
    <name evidence="2" type="ORF">HaLaN_01313</name>
</gene>
<evidence type="ECO:0000256" key="1">
    <source>
        <dbReference type="SAM" id="MobiDB-lite"/>
    </source>
</evidence>
<proteinExistence type="predicted"/>
<feature type="compositionally biased region" description="Gly residues" evidence="1">
    <location>
        <begin position="60"/>
        <end position="69"/>
    </location>
</feature>
<organism evidence="2 3">
    <name type="scientific">Haematococcus lacustris</name>
    <name type="common">Green alga</name>
    <name type="synonym">Haematococcus pluvialis</name>
    <dbReference type="NCBI Taxonomy" id="44745"/>
    <lineage>
        <taxon>Eukaryota</taxon>
        <taxon>Viridiplantae</taxon>
        <taxon>Chlorophyta</taxon>
        <taxon>core chlorophytes</taxon>
        <taxon>Chlorophyceae</taxon>
        <taxon>CS clade</taxon>
        <taxon>Chlamydomonadales</taxon>
        <taxon>Haematococcaceae</taxon>
        <taxon>Haematococcus</taxon>
    </lineage>
</organism>
<sequence length="112" mass="11599">MASVVNHTLSLDQAQNTPPPAAVTISSVQASTTAVFERLDPASARRRLAAAASSGQDGRLSGGGQAGESGVGALQRAVQAWAEEEQVPLLDIRWLGHLLALLVDRPLAGTFT</sequence>
<protein>
    <submittedName>
        <fullName evidence="2">Uncharacterized protein</fullName>
    </submittedName>
</protein>
<dbReference type="Proteomes" id="UP000485058">
    <property type="component" value="Unassembled WGS sequence"/>
</dbReference>
<feature type="compositionally biased region" description="Polar residues" evidence="1">
    <location>
        <begin position="1"/>
        <end position="16"/>
    </location>
</feature>
<evidence type="ECO:0000313" key="3">
    <source>
        <dbReference type="Proteomes" id="UP000485058"/>
    </source>
</evidence>